<feature type="non-terminal residue" evidence="1">
    <location>
        <position position="1"/>
    </location>
</feature>
<sequence>GPYVYVKDGKLVRDNSADRGGSHGPQHEFVVEALQPEHPILNGLPSKWLHVKDELYSELRESAKNMEILATAYADKEFKGTDEWDYQEAPYNSGMMEKHRENLNMLRRKSEEWARMRIIQEAEQILKDNKHTQ</sequence>
<gene>
    <name evidence="1" type="ORF">S06H3_25669</name>
</gene>
<organism evidence="1">
    <name type="scientific">marine sediment metagenome</name>
    <dbReference type="NCBI Taxonomy" id="412755"/>
    <lineage>
        <taxon>unclassified sequences</taxon>
        <taxon>metagenomes</taxon>
        <taxon>ecological metagenomes</taxon>
    </lineage>
</organism>
<name>X1LVX5_9ZZZZ</name>
<dbReference type="EMBL" id="BARV01014793">
    <property type="protein sequence ID" value="GAI23233.1"/>
    <property type="molecule type" value="Genomic_DNA"/>
</dbReference>
<dbReference type="SUPFAM" id="SSF52317">
    <property type="entry name" value="Class I glutamine amidotransferase-like"/>
    <property type="match status" value="1"/>
</dbReference>
<dbReference type="AlphaFoldDB" id="X1LVX5"/>
<proteinExistence type="predicted"/>
<dbReference type="InterPro" id="IPR029062">
    <property type="entry name" value="Class_I_gatase-like"/>
</dbReference>
<dbReference type="Gene3D" id="3.40.50.880">
    <property type="match status" value="1"/>
</dbReference>
<reference evidence="1" key="1">
    <citation type="journal article" date="2014" name="Front. Microbiol.">
        <title>High frequency of phylogenetically diverse reductive dehalogenase-homologous genes in deep subseafloor sedimentary metagenomes.</title>
        <authorList>
            <person name="Kawai M."/>
            <person name="Futagami T."/>
            <person name="Toyoda A."/>
            <person name="Takaki Y."/>
            <person name="Nishi S."/>
            <person name="Hori S."/>
            <person name="Arai W."/>
            <person name="Tsubouchi T."/>
            <person name="Morono Y."/>
            <person name="Uchiyama I."/>
            <person name="Ito T."/>
            <person name="Fujiyama A."/>
            <person name="Inagaki F."/>
            <person name="Takami H."/>
        </authorList>
    </citation>
    <scope>NUCLEOTIDE SEQUENCE</scope>
    <source>
        <strain evidence="1">Expedition CK06-06</strain>
    </source>
</reference>
<evidence type="ECO:0000313" key="1">
    <source>
        <dbReference type="EMBL" id="GAI23233.1"/>
    </source>
</evidence>
<protein>
    <submittedName>
        <fullName evidence="1">Uncharacterized protein</fullName>
    </submittedName>
</protein>
<comment type="caution">
    <text evidence="1">The sequence shown here is derived from an EMBL/GenBank/DDBJ whole genome shotgun (WGS) entry which is preliminary data.</text>
</comment>
<accession>X1LVX5</accession>